<dbReference type="EMBL" id="VUOC01000004">
    <property type="protein sequence ID" value="KAA2240630.1"/>
    <property type="molecule type" value="Genomic_DNA"/>
</dbReference>
<gene>
    <name evidence="2" type="ORF">F0L74_31260</name>
</gene>
<reference evidence="2 3" key="2">
    <citation type="submission" date="2019-09" db="EMBL/GenBank/DDBJ databases">
        <authorList>
            <person name="Jin C."/>
        </authorList>
    </citation>
    <scope>NUCLEOTIDE SEQUENCE [LARGE SCALE GENOMIC DNA]</scope>
    <source>
        <strain evidence="2 3">BN140078</strain>
    </source>
</reference>
<dbReference type="Proteomes" id="UP000324611">
    <property type="component" value="Unassembled WGS sequence"/>
</dbReference>
<evidence type="ECO:0000313" key="3">
    <source>
        <dbReference type="Proteomes" id="UP000324611"/>
    </source>
</evidence>
<keyword evidence="1" id="KW-0812">Transmembrane</keyword>
<evidence type="ECO:0000313" key="2">
    <source>
        <dbReference type="EMBL" id="KAA2240630.1"/>
    </source>
</evidence>
<keyword evidence="1" id="KW-0472">Membrane</keyword>
<accession>A0A5B2VPK0</accession>
<dbReference type="RefSeq" id="WP_149841807.1">
    <property type="nucleotide sequence ID" value="NZ_VUOC01000004.1"/>
</dbReference>
<reference evidence="2 3" key="1">
    <citation type="submission" date="2019-09" db="EMBL/GenBank/DDBJ databases">
        <title>Chitinophaga ginsengihumi sp. nov., isolated from soil of ginseng rhizosphere.</title>
        <authorList>
            <person name="Lee J."/>
        </authorList>
    </citation>
    <scope>NUCLEOTIDE SEQUENCE [LARGE SCALE GENOMIC DNA]</scope>
    <source>
        <strain evidence="2 3">BN140078</strain>
    </source>
</reference>
<feature type="transmembrane region" description="Helical" evidence="1">
    <location>
        <begin position="83"/>
        <end position="105"/>
    </location>
</feature>
<sequence>MGTLNYTMFKKDNLSLGILLGLLTPVIGFFLYYMLVFMPKHIGWGQFIDVLRSNRQMIPKVISMCLLLNGLIFYLYTQKRRDITAKGIFLVTMLYAISILLLKLIHG</sequence>
<name>A0A5B2VPK0_9BACT</name>
<keyword evidence="3" id="KW-1185">Reference proteome</keyword>
<organism evidence="2 3">
    <name type="scientific">Chitinophaga agrisoli</name>
    <dbReference type="NCBI Taxonomy" id="2607653"/>
    <lineage>
        <taxon>Bacteria</taxon>
        <taxon>Pseudomonadati</taxon>
        <taxon>Bacteroidota</taxon>
        <taxon>Chitinophagia</taxon>
        <taxon>Chitinophagales</taxon>
        <taxon>Chitinophagaceae</taxon>
        <taxon>Chitinophaga</taxon>
    </lineage>
</organism>
<evidence type="ECO:0000256" key="1">
    <source>
        <dbReference type="SAM" id="Phobius"/>
    </source>
</evidence>
<feature type="transmembrane region" description="Helical" evidence="1">
    <location>
        <begin position="57"/>
        <end position="77"/>
    </location>
</feature>
<comment type="caution">
    <text evidence="2">The sequence shown here is derived from an EMBL/GenBank/DDBJ whole genome shotgun (WGS) entry which is preliminary data.</text>
</comment>
<proteinExistence type="predicted"/>
<protein>
    <submittedName>
        <fullName evidence="2">Uncharacterized protein</fullName>
    </submittedName>
</protein>
<feature type="transmembrane region" description="Helical" evidence="1">
    <location>
        <begin position="14"/>
        <end position="36"/>
    </location>
</feature>
<dbReference type="AlphaFoldDB" id="A0A5B2VPK0"/>
<keyword evidence="1" id="KW-1133">Transmembrane helix</keyword>